<comment type="pathway">
    <text evidence="1">Amino-acid biosynthesis; L-arginine biosynthesis; N(2)-acetyl-L-ornithine from L-glutamate: step 2/4.</text>
</comment>
<evidence type="ECO:0000259" key="16">
    <source>
        <dbReference type="PROSITE" id="PS51186"/>
    </source>
</evidence>
<feature type="site" description="Transition state stabilizer" evidence="15">
    <location>
        <position position="248"/>
    </location>
</feature>
<dbReference type="InterPro" id="IPR011242">
    <property type="entry name" value="ArgB_GNAT"/>
</dbReference>
<dbReference type="InterPro" id="IPR036393">
    <property type="entry name" value="AceGlu_kinase-like_sf"/>
</dbReference>
<dbReference type="Gene3D" id="3.40.1160.10">
    <property type="entry name" value="Acetylglutamate kinase-like"/>
    <property type="match status" value="1"/>
</dbReference>
<dbReference type="InterPro" id="IPR000182">
    <property type="entry name" value="GNAT_dom"/>
</dbReference>
<evidence type="ECO:0000313" key="19">
    <source>
        <dbReference type="Proteomes" id="UP000199477"/>
    </source>
</evidence>
<evidence type="ECO:0000256" key="9">
    <source>
        <dbReference type="ARBA" id="ARBA00022840"/>
    </source>
</evidence>
<evidence type="ECO:0000256" key="6">
    <source>
        <dbReference type="ARBA" id="ARBA00022679"/>
    </source>
</evidence>
<dbReference type="GO" id="GO:0004042">
    <property type="term" value="F:L-glutamate N-acetyltransferase activity"/>
    <property type="evidence" value="ECO:0007669"/>
    <property type="project" value="TreeGrafter"/>
</dbReference>
<feature type="binding site" evidence="14">
    <location>
        <position position="187"/>
    </location>
    <ligand>
        <name>substrate</name>
    </ligand>
</feature>
<evidence type="ECO:0000256" key="14">
    <source>
        <dbReference type="PIRSR" id="PIRSR036441-50"/>
    </source>
</evidence>
<dbReference type="STRING" id="500610.SAMN02799615_01700"/>
<dbReference type="PANTHER" id="PTHR23342:SF0">
    <property type="entry name" value="N-ACETYLGLUTAMATE SYNTHASE, MITOCHONDRIAL"/>
    <property type="match status" value="1"/>
</dbReference>
<proteinExistence type="inferred from homology"/>
<dbReference type="Gene3D" id="3.40.630.30">
    <property type="match status" value="1"/>
</dbReference>
<gene>
    <name evidence="18" type="ORF">SAMN02799615_01700</name>
</gene>
<dbReference type="CDD" id="cd04264">
    <property type="entry name" value="DUF619-NAGS"/>
    <property type="match status" value="1"/>
</dbReference>
<dbReference type="InterPro" id="IPR016181">
    <property type="entry name" value="Acyl_CoA_acyltransferase"/>
</dbReference>
<evidence type="ECO:0000256" key="11">
    <source>
        <dbReference type="ARBA" id="ARBA00030639"/>
    </source>
</evidence>
<evidence type="ECO:0000256" key="5">
    <source>
        <dbReference type="ARBA" id="ARBA00022605"/>
    </source>
</evidence>
<organism evidence="18 19">
    <name type="scientific">Dyella marensis</name>
    <dbReference type="NCBI Taxonomy" id="500610"/>
    <lineage>
        <taxon>Bacteria</taxon>
        <taxon>Pseudomonadati</taxon>
        <taxon>Pseudomonadota</taxon>
        <taxon>Gammaproteobacteria</taxon>
        <taxon>Lysobacterales</taxon>
        <taxon>Rhodanobacteraceae</taxon>
        <taxon>Dyella</taxon>
    </lineage>
</organism>
<feature type="binding site" evidence="14">
    <location>
        <begin position="76"/>
        <end position="77"/>
    </location>
    <ligand>
        <name>substrate</name>
    </ligand>
</feature>
<comment type="catalytic activity">
    <reaction evidence="12">
        <text>N-acetyl-L-glutamate + ATP = N-acetyl-L-glutamyl 5-phosphate + ADP</text>
        <dbReference type="Rhea" id="RHEA:14629"/>
        <dbReference type="ChEBI" id="CHEBI:30616"/>
        <dbReference type="ChEBI" id="CHEBI:44337"/>
        <dbReference type="ChEBI" id="CHEBI:57936"/>
        <dbReference type="ChEBI" id="CHEBI:456216"/>
        <dbReference type="EC" id="2.7.2.8"/>
    </reaction>
</comment>
<accession>A0A1I2DIM7</accession>
<dbReference type="PANTHER" id="PTHR23342">
    <property type="entry name" value="N-ACETYLGLUTAMATE SYNTHASE"/>
    <property type="match status" value="1"/>
</dbReference>
<evidence type="ECO:0000256" key="12">
    <source>
        <dbReference type="ARBA" id="ARBA00048141"/>
    </source>
</evidence>
<feature type="domain" description="N-acetyltransferase" evidence="17">
    <location>
        <begin position="291"/>
        <end position="437"/>
    </location>
</feature>
<dbReference type="InterPro" id="IPR006855">
    <property type="entry name" value="Vertebrate-like_GNAT_dom"/>
</dbReference>
<dbReference type="PIRSF" id="PIRSF036441">
    <property type="entry name" value="NAGK_DUF619"/>
    <property type="match status" value="1"/>
</dbReference>
<dbReference type="FunFam" id="3.40.1160.10:FF:000046">
    <property type="entry name" value="N-acetylglutamate kinase / N-acetylglutamate synthase"/>
    <property type="match status" value="1"/>
</dbReference>
<protein>
    <recommendedName>
        <fullName evidence="3">Acetylglutamate kinase</fullName>
        <ecNumber evidence="2">2.7.2.8</ecNumber>
    </recommendedName>
    <alternativeName>
        <fullName evidence="10">N-acetyl-L-glutamate 5-phosphotransferase</fullName>
    </alternativeName>
    <alternativeName>
        <fullName evidence="11">NAG kinase</fullName>
    </alternativeName>
</protein>
<feature type="site" description="Transition state stabilizer" evidence="15">
    <location>
        <position position="43"/>
    </location>
</feature>
<dbReference type="Proteomes" id="UP000199477">
    <property type="component" value="Unassembled WGS sequence"/>
</dbReference>
<keyword evidence="7" id="KW-0547">Nucleotide-binding</keyword>
<evidence type="ECO:0000259" key="17">
    <source>
        <dbReference type="PROSITE" id="PS51731"/>
    </source>
</evidence>
<evidence type="ECO:0000256" key="3">
    <source>
        <dbReference type="ARBA" id="ARBA00021197"/>
    </source>
</evidence>
<evidence type="ECO:0000256" key="4">
    <source>
        <dbReference type="ARBA" id="ARBA00022571"/>
    </source>
</evidence>
<keyword evidence="6" id="KW-0808">Transferase</keyword>
<evidence type="ECO:0000313" key="18">
    <source>
        <dbReference type="EMBL" id="SFE80366.1"/>
    </source>
</evidence>
<dbReference type="GO" id="GO:0003991">
    <property type="term" value="F:acetylglutamate kinase activity"/>
    <property type="evidence" value="ECO:0007669"/>
    <property type="project" value="UniProtKB-EC"/>
</dbReference>
<dbReference type="GO" id="GO:0005737">
    <property type="term" value="C:cytoplasm"/>
    <property type="evidence" value="ECO:0007669"/>
    <property type="project" value="InterPro"/>
</dbReference>
<dbReference type="GO" id="GO:0006526">
    <property type="term" value="P:L-arginine biosynthetic process"/>
    <property type="evidence" value="ECO:0007669"/>
    <property type="project" value="UniProtKB-UniPathway"/>
</dbReference>
<dbReference type="NCBIfam" id="NF003387">
    <property type="entry name" value="PRK04531.1-2"/>
    <property type="match status" value="1"/>
</dbReference>
<dbReference type="EC" id="2.7.2.8" evidence="2"/>
<dbReference type="EMBL" id="FONH01000004">
    <property type="protein sequence ID" value="SFE80366.1"/>
    <property type="molecule type" value="Genomic_DNA"/>
</dbReference>
<feature type="domain" description="N-acetyltransferase" evidence="16">
    <location>
        <begin position="294"/>
        <end position="438"/>
    </location>
</feature>
<evidence type="ECO:0000256" key="13">
    <source>
        <dbReference type="ARBA" id="ARBA00061305"/>
    </source>
</evidence>
<keyword evidence="19" id="KW-1185">Reference proteome</keyword>
<evidence type="ECO:0000256" key="1">
    <source>
        <dbReference type="ARBA" id="ARBA00004828"/>
    </source>
</evidence>
<keyword evidence="9" id="KW-0067">ATP-binding</keyword>
<reference evidence="19" key="1">
    <citation type="submission" date="2016-10" db="EMBL/GenBank/DDBJ databases">
        <authorList>
            <person name="Varghese N."/>
            <person name="Submissions S."/>
        </authorList>
    </citation>
    <scope>NUCLEOTIDE SEQUENCE [LARGE SCALE GENOMIC DNA]</scope>
    <source>
        <strain evidence="19">UNC178MFTsu3.1</strain>
    </source>
</reference>
<dbReference type="Pfam" id="PF04768">
    <property type="entry name" value="NAT"/>
    <property type="match status" value="1"/>
</dbReference>
<keyword evidence="4" id="KW-0055">Arginine biosynthesis</keyword>
<dbReference type="PROSITE" id="PS51731">
    <property type="entry name" value="GNAT_NAGS"/>
    <property type="match status" value="1"/>
</dbReference>
<name>A0A1I2DIM7_9GAMM</name>
<keyword evidence="5" id="KW-0028">Amino-acid biosynthesis</keyword>
<dbReference type="InterPro" id="IPR001048">
    <property type="entry name" value="Asp/Glu/Uridylate_kinase"/>
</dbReference>
<dbReference type="SUPFAM" id="SSF53633">
    <property type="entry name" value="Carbamate kinase-like"/>
    <property type="match status" value="1"/>
</dbReference>
<evidence type="ECO:0000256" key="7">
    <source>
        <dbReference type="ARBA" id="ARBA00022741"/>
    </source>
</evidence>
<evidence type="ECO:0000256" key="8">
    <source>
        <dbReference type="ARBA" id="ARBA00022777"/>
    </source>
</evidence>
<dbReference type="PROSITE" id="PS51186">
    <property type="entry name" value="GNAT"/>
    <property type="match status" value="1"/>
</dbReference>
<dbReference type="SUPFAM" id="SSF55729">
    <property type="entry name" value="Acyl-CoA N-acyltransferases (Nat)"/>
    <property type="match status" value="1"/>
</dbReference>
<dbReference type="CDD" id="cd04252">
    <property type="entry name" value="AAK_NAGK-fArgBP"/>
    <property type="match status" value="1"/>
</dbReference>
<sequence length="438" mass="48903">MEAHKHTRKTIVRLLSSMGSAKEIQQYLKRFSQLDAKRFAVVKVGGAVLRDDLPALTSSLTFLQQVGLTPIVLHGAGPQLDEELSAAGIQKQTVNGLRVTSPKALAIVRKVFQEQNLRLVEALQGMDTRATSVPSGVFTSEYLDRDVYGLVGKVSSINLAPIEASLRAGSIPVIASLGETAEGQILNINADFAANELVRVLQPYKIVFLTGTGGLLDDKGRIIDSINLSTEYEHLMAQPWINGGMRVKIEQIADLLSSLPLTSSVSITQPSELAKELFTHKGSGTLVRRGEKVLRYESWEGIDLARMRELIESSFGRKVVADYFERTRPYRIYVSENYRAAMILTQEEGLAYLDKFAVLDDAQGEGLGRAVWQVMREENPQLFWRSRHGNQVNIFYYAESDGCFKQERWKVFWYGLKNFGEIERCVAHCAVRPATLMD</sequence>
<dbReference type="InterPro" id="IPR004662">
    <property type="entry name" value="AcgluKinase_fam"/>
</dbReference>
<comment type="similarity">
    <text evidence="13">In the N-terminal section; belongs to the acetylglutamate kinase family. ArgB subfamily.</text>
</comment>
<evidence type="ECO:0000256" key="10">
    <source>
        <dbReference type="ARBA" id="ARBA00030178"/>
    </source>
</evidence>
<keyword evidence="8 18" id="KW-0418">Kinase</keyword>
<feature type="binding site" evidence="14">
    <location>
        <position position="98"/>
    </location>
    <ligand>
        <name>substrate</name>
    </ligand>
</feature>
<dbReference type="NCBIfam" id="TIGR00761">
    <property type="entry name" value="argB"/>
    <property type="match status" value="1"/>
</dbReference>
<dbReference type="Pfam" id="PF00696">
    <property type="entry name" value="AA_kinase"/>
    <property type="match status" value="1"/>
</dbReference>
<dbReference type="GO" id="GO:0005524">
    <property type="term" value="F:ATP binding"/>
    <property type="evidence" value="ECO:0007669"/>
    <property type="project" value="UniProtKB-KW"/>
</dbReference>
<dbReference type="NCBIfam" id="NF003386">
    <property type="entry name" value="PRK04531.1-1"/>
    <property type="match status" value="1"/>
</dbReference>
<dbReference type="AlphaFoldDB" id="A0A1I2DIM7"/>
<dbReference type="InterPro" id="IPR041734">
    <property type="entry name" value="NAGK-fArgBP"/>
</dbReference>
<dbReference type="UniPathway" id="UPA00068">
    <property type="reaction ID" value="UER00107"/>
</dbReference>
<evidence type="ECO:0000256" key="2">
    <source>
        <dbReference type="ARBA" id="ARBA00013065"/>
    </source>
</evidence>
<evidence type="ECO:0000256" key="15">
    <source>
        <dbReference type="PIRSR" id="PIRSR036441-51"/>
    </source>
</evidence>